<name>A0AAD6VLH8_9AGAR</name>
<feature type="compositionally biased region" description="Acidic residues" evidence="1">
    <location>
        <begin position="51"/>
        <end position="66"/>
    </location>
</feature>
<evidence type="ECO:0000313" key="2">
    <source>
        <dbReference type="EMBL" id="KAJ7216544.1"/>
    </source>
</evidence>
<protein>
    <submittedName>
        <fullName evidence="2">Uncharacterized protein</fullName>
    </submittedName>
</protein>
<comment type="caution">
    <text evidence="2">The sequence shown here is derived from an EMBL/GenBank/DDBJ whole genome shotgun (WGS) entry which is preliminary data.</text>
</comment>
<gene>
    <name evidence="2" type="ORF">GGX14DRAFT_562112</name>
</gene>
<accession>A0AAD6VLH8</accession>
<organism evidence="2 3">
    <name type="scientific">Mycena pura</name>
    <dbReference type="NCBI Taxonomy" id="153505"/>
    <lineage>
        <taxon>Eukaryota</taxon>
        <taxon>Fungi</taxon>
        <taxon>Dikarya</taxon>
        <taxon>Basidiomycota</taxon>
        <taxon>Agaricomycotina</taxon>
        <taxon>Agaricomycetes</taxon>
        <taxon>Agaricomycetidae</taxon>
        <taxon>Agaricales</taxon>
        <taxon>Marasmiineae</taxon>
        <taxon>Mycenaceae</taxon>
        <taxon>Mycena</taxon>
    </lineage>
</organism>
<dbReference type="Proteomes" id="UP001219525">
    <property type="component" value="Unassembled WGS sequence"/>
</dbReference>
<evidence type="ECO:0000256" key="1">
    <source>
        <dbReference type="SAM" id="MobiDB-lite"/>
    </source>
</evidence>
<evidence type="ECO:0000313" key="3">
    <source>
        <dbReference type="Proteomes" id="UP001219525"/>
    </source>
</evidence>
<sequence>MNALVELAFTEACLICTQLLHIRTPKPTDNKPLVLAPLGAPTAKVKPAAGEDSDSEGEEDDDDNDPQDVQSNPLPSNISEEARALALATHDAVRYSALCEDYKKAVQELESLPAASEVGYGPELPPAPSTIAEIMQVLPVVLRSELIDKESGKLSIALILRARLHWQVGMTTKSEKVSQINSKYALSRIARAVGAEKDDTNPEKMSLQEAANLTRVFQDQHATIQDRKPIKYREIRWKGIVGAV</sequence>
<proteinExistence type="predicted"/>
<reference evidence="2" key="1">
    <citation type="submission" date="2023-03" db="EMBL/GenBank/DDBJ databases">
        <title>Massive genome expansion in bonnet fungi (Mycena s.s.) driven by repeated elements and novel gene families across ecological guilds.</title>
        <authorList>
            <consortium name="Lawrence Berkeley National Laboratory"/>
            <person name="Harder C.B."/>
            <person name="Miyauchi S."/>
            <person name="Viragh M."/>
            <person name="Kuo A."/>
            <person name="Thoen E."/>
            <person name="Andreopoulos B."/>
            <person name="Lu D."/>
            <person name="Skrede I."/>
            <person name="Drula E."/>
            <person name="Henrissat B."/>
            <person name="Morin E."/>
            <person name="Kohler A."/>
            <person name="Barry K."/>
            <person name="LaButti K."/>
            <person name="Morin E."/>
            <person name="Salamov A."/>
            <person name="Lipzen A."/>
            <person name="Mereny Z."/>
            <person name="Hegedus B."/>
            <person name="Baldrian P."/>
            <person name="Stursova M."/>
            <person name="Weitz H."/>
            <person name="Taylor A."/>
            <person name="Grigoriev I.V."/>
            <person name="Nagy L.G."/>
            <person name="Martin F."/>
            <person name="Kauserud H."/>
        </authorList>
    </citation>
    <scope>NUCLEOTIDE SEQUENCE</scope>
    <source>
        <strain evidence="2">9144</strain>
    </source>
</reference>
<keyword evidence="3" id="KW-1185">Reference proteome</keyword>
<feature type="region of interest" description="Disordered" evidence="1">
    <location>
        <begin position="27"/>
        <end position="75"/>
    </location>
</feature>
<dbReference type="AlphaFoldDB" id="A0AAD6VLH8"/>
<dbReference type="EMBL" id="JARJCW010000015">
    <property type="protein sequence ID" value="KAJ7216544.1"/>
    <property type="molecule type" value="Genomic_DNA"/>
</dbReference>